<dbReference type="InterPro" id="IPR040892">
    <property type="entry name" value="RPN1_N"/>
</dbReference>
<dbReference type="Pfam" id="PF17781">
    <property type="entry name" value="RPN1_RPN2_N"/>
    <property type="match status" value="2"/>
</dbReference>
<dbReference type="Gene3D" id="1.25.10.10">
    <property type="entry name" value="Leucine-rich Repeat Variant"/>
    <property type="match status" value="1"/>
</dbReference>
<dbReference type="GO" id="GO:0008540">
    <property type="term" value="C:proteasome regulatory particle, base subcomplex"/>
    <property type="evidence" value="ECO:0007669"/>
    <property type="project" value="TreeGrafter"/>
</dbReference>
<dbReference type="PANTHER" id="PTHR10943:SF1">
    <property type="entry name" value="26S PROTEASOME NON-ATPASE REGULATORY SUBUNIT 2"/>
    <property type="match status" value="1"/>
</dbReference>
<proteinExistence type="predicted"/>
<dbReference type="GO" id="GO:0034515">
    <property type="term" value="C:proteasome storage granule"/>
    <property type="evidence" value="ECO:0007669"/>
    <property type="project" value="TreeGrafter"/>
</dbReference>
<dbReference type="Proteomes" id="UP001218218">
    <property type="component" value="Unassembled WGS sequence"/>
</dbReference>
<sequence>MHPETPFLLACAQTPIEWLQTPSDDPDEEINIEDEFPEDLPECVSHTRMSGHFRDVGKELGVTDPKSHKDVYKTHLENTRMCCTFEDLRECLSHTRMSGHFRDVGKELGVTDPKSHEDVYKTHLENTYVDSARGNLAGTFVNMHYSEPVIRKSVPLAMGLVSVSNSQLPILETLSKYSHDNDLAMLRQLAGYYYKEPDCLFMVRIAQRLVHMGKGTIGLNPFFSDRSIMSQPEIVGLLATLTAFTDAKHFILDKYRWMLYFLVTAMYPRFLITVDEELNSSPVTVHVGQALARKIDRVVHVS</sequence>
<dbReference type="GO" id="GO:0043161">
    <property type="term" value="P:proteasome-mediated ubiquitin-dependent protein catabolic process"/>
    <property type="evidence" value="ECO:0007669"/>
    <property type="project" value="TreeGrafter"/>
</dbReference>
<dbReference type="EMBL" id="JARIHO010000008">
    <property type="protein sequence ID" value="KAJ7356954.1"/>
    <property type="molecule type" value="Genomic_DNA"/>
</dbReference>
<accession>A0AAD7AF32</accession>
<reference evidence="3" key="1">
    <citation type="submission" date="2023-03" db="EMBL/GenBank/DDBJ databases">
        <title>Massive genome expansion in bonnet fungi (Mycena s.s.) driven by repeated elements and novel gene families across ecological guilds.</title>
        <authorList>
            <consortium name="Lawrence Berkeley National Laboratory"/>
            <person name="Harder C.B."/>
            <person name="Miyauchi S."/>
            <person name="Viragh M."/>
            <person name="Kuo A."/>
            <person name="Thoen E."/>
            <person name="Andreopoulos B."/>
            <person name="Lu D."/>
            <person name="Skrede I."/>
            <person name="Drula E."/>
            <person name="Henrissat B."/>
            <person name="Morin E."/>
            <person name="Kohler A."/>
            <person name="Barry K."/>
            <person name="LaButti K."/>
            <person name="Morin E."/>
            <person name="Salamov A."/>
            <person name="Lipzen A."/>
            <person name="Mereny Z."/>
            <person name="Hegedus B."/>
            <person name="Baldrian P."/>
            <person name="Stursova M."/>
            <person name="Weitz H."/>
            <person name="Taylor A."/>
            <person name="Grigoriev I.V."/>
            <person name="Nagy L.G."/>
            <person name="Martin F."/>
            <person name="Kauserud H."/>
        </authorList>
    </citation>
    <scope>NUCLEOTIDE SEQUENCE</scope>
    <source>
        <strain evidence="3">CBHHK002</strain>
    </source>
</reference>
<dbReference type="AlphaFoldDB" id="A0AAD7AF32"/>
<feature type="domain" description="RPN1 N-terminal" evidence="2">
    <location>
        <begin position="86"/>
        <end position="125"/>
    </location>
</feature>
<feature type="domain" description="RPN1 N-terminal" evidence="2">
    <location>
        <begin position="7"/>
        <end position="77"/>
    </location>
</feature>
<dbReference type="GO" id="GO:0005634">
    <property type="term" value="C:nucleus"/>
    <property type="evidence" value="ECO:0007669"/>
    <property type="project" value="TreeGrafter"/>
</dbReference>
<gene>
    <name evidence="3" type="ORF">DFH08DRAFT_954262</name>
</gene>
<comment type="caution">
    <text evidence="3">The sequence shown here is derived from an EMBL/GenBank/DDBJ whole genome shotgun (WGS) entry which is preliminary data.</text>
</comment>
<evidence type="ECO:0000256" key="1">
    <source>
        <dbReference type="ARBA" id="ARBA00022737"/>
    </source>
</evidence>
<dbReference type="PANTHER" id="PTHR10943">
    <property type="entry name" value="26S PROTEASOME NON-ATPASE REGULATORY SUBUNIT"/>
    <property type="match status" value="1"/>
</dbReference>
<name>A0AAD7AF32_9AGAR</name>
<evidence type="ECO:0000313" key="4">
    <source>
        <dbReference type="Proteomes" id="UP001218218"/>
    </source>
</evidence>
<dbReference type="InterPro" id="IPR011989">
    <property type="entry name" value="ARM-like"/>
</dbReference>
<organism evidence="3 4">
    <name type="scientific">Mycena albidolilacea</name>
    <dbReference type="NCBI Taxonomy" id="1033008"/>
    <lineage>
        <taxon>Eukaryota</taxon>
        <taxon>Fungi</taxon>
        <taxon>Dikarya</taxon>
        <taxon>Basidiomycota</taxon>
        <taxon>Agaricomycotina</taxon>
        <taxon>Agaricomycetes</taxon>
        <taxon>Agaricomycetidae</taxon>
        <taxon>Agaricales</taxon>
        <taxon>Marasmiineae</taxon>
        <taxon>Mycenaceae</taxon>
        <taxon>Mycena</taxon>
    </lineage>
</organism>
<keyword evidence="1" id="KW-0677">Repeat</keyword>
<keyword evidence="4" id="KW-1185">Reference proteome</keyword>
<protein>
    <recommendedName>
        <fullName evidence="2">RPN1 N-terminal domain-containing protein</fullName>
    </recommendedName>
</protein>
<evidence type="ECO:0000313" key="3">
    <source>
        <dbReference type="EMBL" id="KAJ7356954.1"/>
    </source>
</evidence>
<evidence type="ECO:0000259" key="2">
    <source>
        <dbReference type="Pfam" id="PF17781"/>
    </source>
</evidence>